<feature type="compositionally biased region" description="Low complexity" evidence="1">
    <location>
        <begin position="129"/>
        <end position="148"/>
    </location>
</feature>
<proteinExistence type="predicted"/>
<gene>
    <name evidence="2" type="ORF">AVDCRST_MAG08-3516</name>
</gene>
<feature type="region of interest" description="Disordered" evidence="1">
    <location>
        <begin position="1"/>
        <end position="40"/>
    </location>
</feature>
<feature type="region of interest" description="Disordered" evidence="1">
    <location>
        <begin position="59"/>
        <end position="165"/>
    </location>
</feature>
<reference evidence="2" key="1">
    <citation type="submission" date="2020-02" db="EMBL/GenBank/DDBJ databases">
        <authorList>
            <person name="Meier V. D."/>
        </authorList>
    </citation>
    <scope>NUCLEOTIDE SEQUENCE</scope>
    <source>
        <strain evidence="2">AVDCRST_MAG08</strain>
    </source>
</reference>
<name>A0A6J4JHG7_9PROT</name>
<feature type="compositionally biased region" description="Basic and acidic residues" evidence="1">
    <location>
        <begin position="73"/>
        <end position="90"/>
    </location>
</feature>
<evidence type="ECO:0000256" key="1">
    <source>
        <dbReference type="SAM" id="MobiDB-lite"/>
    </source>
</evidence>
<evidence type="ECO:0000313" key="2">
    <source>
        <dbReference type="EMBL" id="CAA9277196.1"/>
    </source>
</evidence>
<feature type="compositionally biased region" description="Gly residues" evidence="1">
    <location>
        <begin position="17"/>
        <end position="27"/>
    </location>
</feature>
<feature type="non-terminal residue" evidence="2">
    <location>
        <position position="165"/>
    </location>
</feature>
<dbReference type="AlphaFoldDB" id="A0A6J4JHG7"/>
<feature type="compositionally biased region" description="Basic residues" evidence="1">
    <location>
        <begin position="28"/>
        <end position="37"/>
    </location>
</feature>
<organism evidence="2">
    <name type="scientific">uncultured Acetobacteraceae bacterium</name>
    <dbReference type="NCBI Taxonomy" id="169975"/>
    <lineage>
        <taxon>Bacteria</taxon>
        <taxon>Pseudomonadati</taxon>
        <taxon>Pseudomonadota</taxon>
        <taxon>Alphaproteobacteria</taxon>
        <taxon>Acetobacterales</taxon>
        <taxon>Acetobacteraceae</taxon>
        <taxon>environmental samples</taxon>
    </lineage>
</organism>
<dbReference type="EMBL" id="CADCTG010000265">
    <property type="protein sequence ID" value="CAA9277196.1"/>
    <property type="molecule type" value="Genomic_DNA"/>
</dbReference>
<feature type="non-terminal residue" evidence="2">
    <location>
        <position position="1"/>
    </location>
</feature>
<protein>
    <submittedName>
        <fullName evidence="2">Uncharacterized protein</fullName>
    </submittedName>
</protein>
<feature type="compositionally biased region" description="Basic residues" evidence="1">
    <location>
        <begin position="91"/>
        <end position="103"/>
    </location>
</feature>
<accession>A0A6J4JHG7</accession>
<sequence>RVRRPDAGRRGPAAHGGPVGPGRGASGGHRRCGRLRLHGPPFLRLERGPERRVARCRRRARPVGRLRLRRRPVRDLGVRPRRNEQGDRGRRVGRRGSRARRDVRRGAVERVLRAAGRPVVGARHRPQRRPAASAPSSPGPGQRSAGRRVVGCGPTHGAARRMVRL</sequence>
<feature type="compositionally biased region" description="Basic residues" evidence="1">
    <location>
        <begin position="59"/>
        <end position="72"/>
    </location>
</feature>